<dbReference type="EMBL" id="MEYI01000019">
    <property type="protein sequence ID" value="OGD24006.1"/>
    <property type="molecule type" value="Genomic_DNA"/>
</dbReference>
<dbReference type="SUPFAM" id="SSF82199">
    <property type="entry name" value="SET domain"/>
    <property type="match status" value="1"/>
</dbReference>
<dbReference type="Gene3D" id="2.170.270.10">
    <property type="entry name" value="SET domain"/>
    <property type="match status" value="1"/>
</dbReference>
<evidence type="ECO:0000259" key="1">
    <source>
        <dbReference type="Pfam" id="PF00856"/>
    </source>
</evidence>
<dbReference type="Pfam" id="PF00856">
    <property type="entry name" value="SET"/>
    <property type="match status" value="1"/>
</dbReference>
<evidence type="ECO:0000313" key="2">
    <source>
        <dbReference type="EMBL" id="OGD24006.1"/>
    </source>
</evidence>
<protein>
    <recommendedName>
        <fullName evidence="1">SET domain-containing protein</fullName>
    </recommendedName>
</protein>
<gene>
    <name evidence="2" type="ORF">A2Z10_02065</name>
</gene>
<dbReference type="InterPro" id="IPR046341">
    <property type="entry name" value="SET_dom_sf"/>
</dbReference>
<sequence length="131" mass="15123">MESKTTEFSFILKASDHGVGVFVVHGIKAETFLRVFGDENNPSDVSIVRKKEDVPEFFRQYCVDRGDVMGCPKDFGCMEVGWFINHSKIPSAHVRDREYYALRDILAGEEITIDYNSLNEPEETKKDYYKK</sequence>
<comment type="caution">
    <text evidence="2">The sequence shown here is derived from an EMBL/GenBank/DDBJ whole genome shotgun (WGS) entry which is preliminary data.</text>
</comment>
<proteinExistence type="predicted"/>
<feature type="domain" description="SET" evidence="1">
    <location>
        <begin position="18"/>
        <end position="116"/>
    </location>
</feature>
<dbReference type="Proteomes" id="UP000176639">
    <property type="component" value="Unassembled WGS sequence"/>
</dbReference>
<accession>A0A1F5B066</accession>
<name>A0A1F5B066_9BACT</name>
<organism evidence="2 3">
    <name type="scientific">Candidatus Azambacteria bacterium RBG_16_47_10</name>
    <dbReference type="NCBI Taxonomy" id="1797292"/>
    <lineage>
        <taxon>Bacteria</taxon>
        <taxon>Candidatus Azamiibacteriota</taxon>
    </lineage>
</organism>
<reference evidence="2 3" key="1">
    <citation type="journal article" date="2016" name="Nat. Commun.">
        <title>Thousands of microbial genomes shed light on interconnected biogeochemical processes in an aquifer system.</title>
        <authorList>
            <person name="Anantharaman K."/>
            <person name="Brown C.T."/>
            <person name="Hug L.A."/>
            <person name="Sharon I."/>
            <person name="Castelle C.J."/>
            <person name="Probst A.J."/>
            <person name="Thomas B.C."/>
            <person name="Singh A."/>
            <person name="Wilkins M.J."/>
            <person name="Karaoz U."/>
            <person name="Brodie E.L."/>
            <person name="Williams K.H."/>
            <person name="Hubbard S.S."/>
            <person name="Banfield J.F."/>
        </authorList>
    </citation>
    <scope>NUCLEOTIDE SEQUENCE [LARGE SCALE GENOMIC DNA]</scope>
</reference>
<dbReference type="AlphaFoldDB" id="A0A1F5B066"/>
<dbReference type="InterPro" id="IPR001214">
    <property type="entry name" value="SET_dom"/>
</dbReference>
<evidence type="ECO:0000313" key="3">
    <source>
        <dbReference type="Proteomes" id="UP000176639"/>
    </source>
</evidence>